<reference evidence="1" key="1">
    <citation type="journal article" date="2020" name="Stud. Mycol.">
        <title>101 Dothideomycetes genomes: a test case for predicting lifestyles and emergence of pathogens.</title>
        <authorList>
            <person name="Haridas S."/>
            <person name="Albert R."/>
            <person name="Binder M."/>
            <person name="Bloem J."/>
            <person name="Labutti K."/>
            <person name="Salamov A."/>
            <person name="Andreopoulos B."/>
            <person name="Baker S."/>
            <person name="Barry K."/>
            <person name="Bills G."/>
            <person name="Bluhm B."/>
            <person name="Cannon C."/>
            <person name="Castanera R."/>
            <person name="Culley D."/>
            <person name="Daum C."/>
            <person name="Ezra D."/>
            <person name="Gonzalez J."/>
            <person name="Henrissat B."/>
            <person name="Kuo A."/>
            <person name="Liang C."/>
            <person name="Lipzen A."/>
            <person name="Lutzoni F."/>
            <person name="Magnuson J."/>
            <person name="Mondo S."/>
            <person name="Nolan M."/>
            <person name="Ohm R."/>
            <person name="Pangilinan J."/>
            <person name="Park H.-J."/>
            <person name="Ramirez L."/>
            <person name="Alfaro M."/>
            <person name="Sun H."/>
            <person name="Tritt A."/>
            <person name="Yoshinaga Y."/>
            <person name="Zwiers L.-H."/>
            <person name="Turgeon B."/>
            <person name="Goodwin S."/>
            <person name="Spatafora J."/>
            <person name="Crous P."/>
            <person name="Grigoriev I."/>
        </authorList>
    </citation>
    <scope>NUCLEOTIDE SEQUENCE</scope>
    <source>
        <strain evidence="1">CBS 119925</strain>
    </source>
</reference>
<dbReference type="AlphaFoldDB" id="A0A6A6V984"/>
<sequence length="331" mass="35609">MRDARSGQAPWSPRRHRPDWEGAAMRLGGRALHTKLGGLCRRQGGTVAAAAQRSHFCSKSEGKARGDQRGRARWEAAVAPGAIAIPRGVREKKSTVKKQCGCDMSSAIQTDRSAKSKLQHGGVGEEGNMLLVTGVGAGATPDHNSDRQPGSWWRRANHLKRSMWGLSSGKAPGGNGELLAGFQEHFTHGPTSKLRPGCESNETTAAAETGVSLIMDWRQACMYPIPKGVIHQSIAHAIKAYLYAAQHRLDDRGPAGRAQQEEGVVHRFRWSEGPHGGVGGTVEITCYLCAVDEKGGLTANKMMAGFEGAGCERGRVPRPAIPCRRRGFLHS</sequence>
<name>A0A6A6V984_9PLEO</name>
<protein>
    <submittedName>
        <fullName evidence="1">Uncharacterized protein</fullName>
    </submittedName>
</protein>
<organism evidence="1 2">
    <name type="scientific">Sporormia fimetaria CBS 119925</name>
    <dbReference type="NCBI Taxonomy" id="1340428"/>
    <lineage>
        <taxon>Eukaryota</taxon>
        <taxon>Fungi</taxon>
        <taxon>Dikarya</taxon>
        <taxon>Ascomycota</taxon>
        <taxon>Pezizomycotina</taxon>
        <taxon>Dothideomycetes</taxon>
        <taxon>Pleosporomycetidae</taxon>
        <taxon>Pleosporales</taxon>
        <taxon>Sporormiaceae</taxon>
        <taxon>Sporormia</taxon>
    </lineage>
</organism>
<evidence type="ECO:0000313" key="2">
    <source>
        <dbReference type="Proteomes" id="UP000799440"/>
    </source>
</evidence>
<dbReference type="EMBL" id="MU006576">
    <property type="protein sequence ID" value="KAF2746643.1"/>
    <property type="molecule type" value="Genomic_DNA"/>
</dbReference>
<dbReference type="Proteomes" id="UP000799440">
    <property type="component" value="Unassembled WGS sequence"/>
</dbReference>
<accession>A0A6A6V984</accession>
<gene>
    <name evidence="1" type="ORF">M011DRAFT_75107</name>
</gene>
<proteinExistence type="predicted"/>
<evidence type="ECO:0000313" key="1">
    <source>
        <dbReference type="EMBL" id="KAF2746643.1"/>
    </source>
</evidence>
<keyword evidence="2" id="KW-1185">Reference proteome</keyword>